<name>A0A6A5R7T6_AMPQU</name>
<dbReference type="EMBL" id="ML979132">
    <property type="protein sequence ID" value="KAF1921937.1"/>
    <property type="molecule type" value="Genomic_DNA"/>
</dbReference>
<keyword evidence="3" id="KW-1185">Reference proteome</keyword>
<evidence type="ECO:0000313" key="2">
    <source>
        <dbReference type="EMBL" id="KAF1921937.1"/>
    </source>
</evidence>
<dbReference type="AlphaFoldDB" id="A0A6A5R7T6"/>
<feature type="compositionally biased region" description="Low complexity" evidence="1">
    <location>
        <begin position="28"/>
        <end position="37"/>
    </location>
</feature>
<dbReference type="InterPro" id="IPR053175">
    <property type="entry name" value="DHMBA_Reg_Transcription_Factor"/>
</dbReference>
<feature type="compositionally biased region" description="Polar residues" evidence="1">
    <location>
        <begin position="8"/>
        <end position="19"/>
    </location>
</feature>
<dbReference type="OrthoDB" id="2991872at2759"/>
<protein>
    <submittedName>
        <fullName evidence="2">Uncharacterized protein</fullName>
    </submittedName>
</protein>
<proteinExistence type="predicted"/>
<feature type="region of interest" description="Disordered" evidence="1">
    <location>
        <begin position="358"/>
        <end position="384"/>
    </location>
</feature>
<sequence>MRPETSSHVRSAISDTSDTTVKERDDASSSTAPASSSRGADSPLTSHRLRQDVLRLAYDRFLYDFVASEDFNRPPDEPLDALFSFVPLLYQHVKPGSCLTTIVNAAAYINSANRCSAPHAAILAEESFGEVLWKIPLKFTELKDSFGPLHEGIRLLARVIADTEKAASNDALCSVHLMGAFEILTDFQRWGTFAAHRHGANALLQLQTLERCYQNHISARLFEMAHAQMETAKFLSRPVEENFSDVFVTQLIWKEAQLHAWWHETKHSNILPTNRHALQDILQTALDLDAEYQAWDDTHSKYARIWQDLVLMSRGAPTEIHIYYNLKRCSLWIYHRTCRLFLLRYLLEITNWMSHLSNSEGDSSPRGHTNTTQSSPIPESGTGHSVYQLKNITLRSHGTSATEKMIEFKVIEQSCAIVLGSFTVQMYKMSAEDVMGMRDHIVFGSLVIIDSTLSSGIIPDSHNSPNTKTAASSSMRSSPPIRSGTESVGDSASSFYHDASMATVENGFTDSPTRLIYRHTVSPNMTDVAARREWLHSQLYFTATELGIKNALAVPVMEGYIPVSKPRVDEIIGR</sequence>
<evidence type="ECO:0000256" key="1">
    <source>
        <dbReference type="SAM" id="MobiDB-lite"/>
    </source>
</evidence>
<gene>
    <name evidence="2" type="ORF">BDU57DRAFT_584906</name>
</gene>
<feature type="compositionally biased region" description="Polar residues" evidence="1">
    <location>
        <begin position="458"/>
        <end position="471"/>
    </location>
</feature>
<dbReference type="PANTHER" id="PTHR38791">
    <property type="entry name" value="ZN(II)2CYS6 TRANSCRIPTION FACTOR (EUROFUNG)-RELATED-RELATED"/>
    <property type="match status" value="1"/>
</dbReference>
<feature type="compositionally biased region" description="Low complexity" evidence="1">
    <location>
        <begin position="472"/>
        <end position="483"/>
    </location>
</feature>
<feature type="region of interest" description="Disordered" evidence="1">
    <location>
        <begin position="458"/>
        <end position="489"/>
    </location>
</feature>
<evidence type="ECO:0000313" key="3">
    <source>
        <dbReference type="Proteomes" id="UP000800096"/>
    </source>
</evidence>
<organism evidence="2 3">
    <name type="scientific">Ampelomyces quisqualis</name>
    <name type="common">Powdery mildew agent</name>
    <dbReference type="NCBI Taxonomy" id="50730"/>
    <lineage>
        <taxon>Eukaryota</taxon>
        <taxon>Fungi</taxon>
        <taxon>Dikarya</taxon>
        <taxon>Ascomycota</taxon>
        <taxon>Pezizomycotina</taxon>
        <taxon>Dothideomycetes</taxon>
        <taxon>Pleosporomycetidae</taxon>
        <taxon>Pleosporales</taxon>
        <taxon>Pleosporineae</taxon>
        <taxon>Phaeosphaeriaceae</taxon>
        <taxon>Ampelomyces</taxon>
    </lineage>
</organism>
<reference evidence="2" key="1">
    <citation type="journal article" date="2020" name="Stud. Mycol.">
        <title>101 Dothideomycetes genomes: a test case for predicting lifestyles and emergence of pathogens.</title>
        <authorList>
            <person name="Haridas S."/>
            <person name="Albert R."/>
            <person name="Binder M."/>
            <person name="Bloem J."/>
            <person name="Labutti K."/>
            <person name="Salamov A."/>
            <person name="Andreopoulos B."/>
            <person name="Baker S."/>
            <person name="Barry K."/>
            <person name="Bills G."/>
            <person name="Bluhm B."/>
            <person name="Cannon C."/>
            <person name="Castanera R."/>
            <person name="Culley D."/>
            <person name="Daum C."/>
            <person name="Ezra D."/>
            <person name="Gonzalez J."/>
            <person name="Henrissat B."/>
            <person name="Kuo A."/>
            <person name="Liang C."/>
            <person name="Lipzen A."/>
            <person name="Lutzoni F."/>
            <person name="Magnuson J."/>
            <person name="Mondo S."/>
            <person name="Nolan M."/>
            <person name="Ohm R."/>
            <person name="Pangilinan J."/>
            <person name="Park H.-J."/>
            <person name="Ramirez L."/>
            <person name="Alfaro M."/>
            <person name="Sun H."/>
            <person name="Tritt A."/>
            <person name="Yoshinaga Y."/>
            <person name="Zwiers L.-H."/>
            <person name="Turgeon B."/>
            <person name="Goodwin S."/>
            <person name="Spatafora J."/>
            <person name="Crous P."/>
            <person name="Grigoriev I."/>
        </authorList>
    </citation>
    <scope>NUCLEOTIDE SEQUENCE</scope>
    <source>
        <strain evidence="2">HMLAC05119</strain>
    </source>
</reference>
<feature type="region of interest" description="Disordered" evidence="1">
    <location>
        <begin position="1"/>
        <end position="44"/>
    </location>
</feature>
<dbReference type="Proteomes" id="UP000800096">
    <property type="component" value="Unassembled WGS sequence"/>
</dbReference>
<accession>A0A6A5R7T6</accession>
<dbReference type="PANTHER" id="PTHR38791:SF12">
    <property type="entry name" value="TRANSCRIPTION FACTOR DOMAIN-CONTAINING PROTEIN-RELATED"/>
    <property type="match status" value="1"/>
</dbReference>